<name>A0A4D7QHA3_9HYPH</name>
<dbReference type="InterPro" id="IPR029058">
    <property type="entry name" value="AB_hydrolase_fold"/>
</dbReference>
<dbReference type="OrthoDB" id="652634at2"/>
<dbReference type="EMBL" id="CP039865">
    <property type="protein sequence ID" value="QCK87180.1"/>
    <property type="molecule type" value="Genomic_DNA"/>
</dbReference>
<accession>A0A4D7QHA3</accession>
<evidence type="ECO:0000313" key="3">
    <source>
        <dbReference type="Proteomes" id="UP000298588"/>
    </source>
</evidence>
<organism evidence="2 3">
    <name type="scientific">Phreatobacter aquaticus</name>
    <dbReference type="NCBI Taxonomy" id="2570229"/>
    <lineage>
        <taxon>Bacteria</taxon>
        <taxon>Pseudomonadati</taxon>
        <taxon>Pseudomonadota</taxon>
        <taxon>Alphaproteobacteria</taxon>
        <taxon>Hyphomicrobiales</taxon>
        <taxon>Phreatobacteraceae</taxon>
        <taxon>Phreatobacter</taxon>
    </lineage>
</organism>
<dbReference type="KEGG" id="paqt:E8L99_16145"/>
<protein>
    <recommendedName>
        <fullName evidence="1">KANL3/Tex30 alpha/beta hydrolase-like domain-containing protein</fullName>
    </recommendedName>
</protein>
<dbReference type="AlphaFoldDB" id="A0A4D7QHA3"/>
<dbReference type="SUPFAM" id="SSF53474">
    <property type="entry name" value="alpha/beta-Hydrolases"/>
    <property type="match status" value="1"/>
</dbReference>
<dbReference type="Proteomes" id="UP000298588">
    <property type="component" value="Chromosome"/>
</dbReference>
<keyword evidence="3" id="KW-1185">Reference proteome</keyword>
<dbReference type="InterPro" id="IPR046879">
    <property type="entry name" value="KANL3/Tex30_Abhydrolase"/>
</dbReference>
<feature type="domain" description="KANL3/Tex30 alpha/beta hydrolase-like" evidence="1">
    <location>
        <begin position="61"/>
        <end position="163"/>
    </location>
</feature>
<dbReference type="RefSeq" id="WP_137100509.1">
    <property type="nucleotide sequence ID" value="NZ_CP039865.1"/>
</dbReference>
<sequence>MSRTFIFLGGDAWPLDSNVEDTLRSRLVGPDDCFIGHKTVMVGERTFDLARRSQRLLEVLLPLAARSESVVVLGRSSGARIATTIAPLVSAQCRSLHIVALAYPFENPELGPEPERYRHLETLAVPTLIVQGTRDEYGGRDVLTRYEFSAAIEIMFVDNNHFFSLEDADWDVVLERIGRFIGAGG</sequence>
<proteinExistence type="predicted"/>
<evidence type="ECO:0000313" key="2">
    <source>
        <dbReference type="EMBL" id="QCK87180.1"/>
    </source>
</evidence>
<gene>
    <name evidence="2" type="ORF">E8L99_16145</name>
</gene>
<evidence type="ECO:0000259" key="1">
    <source>
        <dbReference type="Pfam" id="PF20408"/>
    </source>
</evidence>
<dbReference type="Gene3D" id="3.40.50.1820">
    <property type="entry name" value="alpha/beta hydrolase"/>
    <property type="match status" value="1"/>
</dbReference>
<dbReference type="Pfam" id="PF20408">
    <property type="entry name" value="Abhydrolase_11"/>
    <property type="match status" value="1"/>
</dbReference>
<reference evidence="2 3" key="1">
    <citation type="submission" date="2019-04" db="EMBL/GenBank/DDBJ databases">
        <title>Phreatobacter aquaticus sp. nov.</title>
        <authorList>
            <person name="Choi A."/>
            <person name="Baek K."/>
        </authorList>
    </citation>
    <scope>NUCLEOTIDE SEQUENCE [LARGE SCALE GENOMIC DNA]</scope>
    <source>
        <strain evidence="2 3">NMCR1094</strain>
    </source>
</reference>